<evidence type="ECO:0008006" key="2">
    <source>
        <dbReference type="Google" id="ProtNLM"/>
    </source>
</evidence>
<accession>A0A8S5Q905</accession>
<sequence length="108" mass="11842">MDKTTLVLEAAQKLLKVVEDIRSLADSIQAVCSLVIDSLPKETDTPKTLPEKKPEQIPLEKVRGVLAEKSRNGKTAEVRAIIQKYGADRLSGIDPKDYAEVLAEAEVL</sequence>
<proteinExistence type="predicted"/>
<protein>
    <recommendedName>
        <fullName evidence="2">rRNA biogenesis protein rrp5</fullName>
    </recommendedName>
</protein>
<organism evidence="1">
    <name type="scientific">Siphoviridae sp. ctUGR26</name>
    <dbReference type="NCBI Taxonomy" id="2825527"/>
    <lineage>
        <taxon>Viruses</taxon>
        <taxon>Duplodnaviria</taxon>
        <taxon>Heunggongvirae</taxon>
        <taxon>Uroviricota</taxon>
        <taxon>Caudoviricetes</taxon>
    </lineage>
</organism>
<reference evidence="1" key="1">
    <citation type="journal article" date="2021" name="Proc. Natl. Acad. Sci. U.S.A.">
        <title>A Catalog of Tens of Thousands of Viruses from Human Metagenomes Reveals Hidden Associations with Chronic Diseases.</title>
        <authorList>
            <person name="Tisza M.J."/>
            <person name="Buck C.B."/>
        </authorList>
    </citation>
    <scope>NUCLEOTIDE SEQUENCE</scope>
    <source>
        <strain evidence="1">CtUGR26</strain>
    </source>
</reference>
<dbReference type="EMBL" id="BK015602">
    <property type="protein sequence ID" value="DAE15297.1"/>
    <property type="molecule type" value="Genomic_DNA"/>
</dbReference>
<evidence type="ECO:0000313" key="1">
    <source>
        <dbReference type="EMBL" id="DAE15297.1"/>
    </source>
</evidence>
<name>A0A8S5Q905_9CAUD</name>